<dbReference type="AlphaFoldDB" id="A0A975R0L7"/>
<dbReference type="RefSeq" id="WP_210231456.1">
    <property type="nucleotide sequence ID" value="NZ_CP076022.1"/>
</dbReference>
<dbReference type="SUPFAM" id="SSF53850">
    <property type="entry name" value="Periplasmic binding protein-like II"/>
    <property type="match status" value="1"/>
</dbReference>
<dbReference type="PANTHER" id="PTHR30006:SF3">
    <property type="entry name" value="THIAMINE-BINDING PERIPLASMIC PROTEIN"/>
    <property type="match status" value="1"/>
</dbReference>
<dbReference type="PANTHER" id="PTHR30006">
    <property type="entry name" value="THIAMINE-BINDING PERIPLASMIC PROTEIN-RELATED"/>
    <property type="match status" value="1"/>
</dbReference>
<gene>
    <name evidence="6" type="ORF">KKR91_01460</name>
</gene>
<evidence type="ECO:0000256" key="3">
    <source>
        <dbReference type="ARBA" id="ARBA00022729"/>
    </source>
</evidence>
<evidence type="ECO:0000313" key="7">
    <source>
        <dbReference type="Proteomes" id="UP000676885"/>
    </source>
</evidence>
<proteinExistence type="predicted"/>
<sequence>MANFRIQARLALTLGASLSIATLTGCAGSATADGTPASGDSDTVTVYTADGLNDGDNSYYAQVFAAFTAETGIKVQVVEGGSGEVLQRVNQESSNTQADLLVTLPPFIQIADEDGLLTPYQPAGTENVPAEDKDADGAYTTLVNNYIGFIHNTAEAADAPESWQDLLDPAYQGKLQYSTPGIAGDGTAMLMLAREVLGADKAYTFFGELQKNNVGPSDSTGQLAAKVDKGELLIANGDVQMNFAQSATMPNLGIFFLKGDDGIPTTLSVPYTVGLVANAPHEDAAKKLLDYLYTDDAQALITTSGGGFPARTDITPAGDVAEELAAIMDGVTVLHPDWDDIATNLDDYIGEWNTVTGTL</sequence>
<comment type="subcellular location">
    <subcellularLocation>
        <location evidence="1">Periplasm</location>
    </subcellularLocation>
</comment>
<dbReference type="Pfam" id="PF01547">
    <property type="entry name" value="SBP_bac_1"/>
    <property type="match status" value="1"/>
</dbReference>
<name>A0A975R0L7_9MICC</name>
<dbReference type="GO" id="GO:0030976">
    <property type="term" value="F:thiamine pyrophosphate binding"/>
    <property type="evidence" value="ECO:0007669"/>
    <property type="project" value="TreeGrafter"/>
</dbReference>
<dbReference type="PROSITE" id="PS51257">
    <property type="entry name" value="PROKAR_LIPOPROTEIN"/>
    <property type="match status" value="1"/>
</dbReference>
<dbReference type="GO" id="GO:0030975">
    <property type="term" value="F:thiamine binding"/>
    <property type="evidence" value="ECO:0007669"/>
    <property type="project" value="TreeGrafter"/>
</dbReference>
<protein>
    <submittedName>
        <fullName evidence="6">2-aminoethylphosphonate ABC transporter substrate-binding protein</fullName>
    </submittedName>
</protein>
<dbReference type="GO" id="GO:0030288">
    <property type="term" value="C:outer membrane-bounded periplasmic space"/>
    <property type="evidence" value="ECO:0007669"/>
    <property type="project" value="TreeGrafter"/>
</dbReference>
<accession>A0A975R0L7</accession>
<keyword evidence="4" id="KW-0574">Periplasm</keyword>
<evidence type="ECO:0000256" key="5">
    <source>
        <dbReference type="SAM" id="SignalP"/>
    </source>
</evidence>
<dbReference type="KEGG" id="ajg:KKR91_01460"/>
<dbReference type="Proteomes" id="UP000676885">
    <property type="component" value="Chromosome"/>
</dbReference>
<evidence type="ECO:0000256" key="2">
    <source>
        <dbReference type="ARBA" id="ARBA00022448"/>
    </source>
</evidence>
<feature type="chain" id="PRO_5036710729" evidence="5">
    <location>
        <begin position="33"/>
        <end position="359"/>
    </location>
</feature>
<organism evidence="6 7">
    <name type="scientific">Arthrobacter jiangjiafuii</name>
    <dbReference type="NCBI Taxonomy" id="2817475"/>
    <lineage>
        <taxon>Bacteria</taxon>
        <taxon>Bacillati</taxon>
        <taxon>Actinomycetota</taxon>
        <taxon>Actinomycetes</taxon>
        <taxon>Micrococcales</taxon>
        <taxon>Micrococcaceae</taxon>
        <taxon>Arthrobacter</taxon>
    </lineage>
</organism>
<dbReference type="EMBL" id="CP076022">
    <property type="protein sequence ID" value="QWC10352.1"/>
    <property type="molecule type" value="Genomic_DNA"/>
</dbReference>
<dbReference type="Gene3D" id="3.40.190.10">
    <property type="entry name" value="Periplasmic binding protein-like II"/>
    <property type="match status" value="2"/>
</dbReference>
<evidence type="ECO:0000313" key="6">
    <source>
        <dbReference type="EMBL" id="QWC10352.1"/>
    </source>
</evidence>
<dbReference type="NCBIfam" id="NF011620">
    <property type="entry name" value="PRK15046.1"/>
    <property type="match status" value="1"/>
</dbReference>
<keyword evidence="7" id="KW-1185">Reference proteome</keyword>
<keyword evidence="2" id="KW-0813">Transport</keyword>
<feature type="signal peptide" evidence="5">
    <location>
        <begin position="1"/>
        <end position="32"/>
    </location>
</feature>
<dbReference type="InterPro" id="IPR026045">
    <property type="entry name" value="Ferric-bd"/>
</dbReference>
<dbReference type="InterPro" id="IPR006059">
    <property type="entry name" value="SBP"/>
</dbReference>
<reference evidence="6 7" key="1">
    <citation type="submission" date="2021-05" db="EMBL/GenBank/DDBJ databases">
        <title>Novel species in genus Arthrobacter.</title>
        <authorList>
            <person name="Zhang G."/>
        </authorList>
    </citation>
    <scope>NUCLEOTIDE SEQUENCE [LARGE SCALE GENOMIC DNA]</scope>
    <source>
        <strain evidence="7">zg-ZUI227</strain>
    </source>
</reference>
<dbReference type="PIRSF" id="PIRSF002825">
    <property type="entry name" value="CfbpA"/>
    <property type="match status" value="1"/>
</dbReference>
<evidence type="ECO:0000256" key="4">
    <source>
        <dbReference type="ARBA" id="ARBA00022764"/>
    </source>
</evidence>
<evidence type="ECO:0000256" key="1">
    <source>
        <dbReference type="ARBA" id="ARBA00004418"/>
    </source>
</evidence>
<dbReference type="GO" id="GO:0015888">
    <property type="term" value="P:thiamine transport"/>
    <property type="evidence" value="ECO:0007669"/>
    <property type="project" value="TreeGrafter"/>
</dbReference>
<keyword evidence="3 5" id="KW-0732">Signal</keyword>